<evidence type="ECO:0000259" key="1">
    <source>
        <dbReference type="Pfam" id="PF00533"/>
    </source>
</evidence>
<feature type="domain" description="BRCT" evidence="1">
    <location>
        <begin position="2"/>
        <end position="55"/>
    </location>
</feature>
<protein>
    <submittedName>
        <fullName evidence="2">BRCT domain-containing protein</fullName>
    </submittedName>
</protein>
<dbReference type="SUPFAM" id="SSF52113">
    <property type="entry name" value="BRCT domain"/>
    <property type="match status" value="1"/>
</dbReference>
<dbReference type="AlphaFoldDB" id="A0A5U1J7L5"/>
<organism evidence="2">
    <name type="scientific">Salmonella enterica</name>
    <name type="common">Salmonella choleraesuis</name>
    <dbReference type="NCBI Taxonomy" id="28901"/>
    <lineage>
        <taxon>Bacteria</taxon>
        <taxon>Pseudomonadati</taxon>
        <taxon>Pseudomonadota</taxon>
        <taxon>Gammaproteobacteria</taxon>
        <taxon>Enterobacterales</taxon>
        <taxon>Enterobacteriaceae</taxon>
        <taxon>Salmonella</taxon>
    </lineage>
</organism>
<dbReference type="EMBL" id="AAGJLM010000001">
    <property type="protein sequence ID" value="EBO7332429.1"/>
    <property type="molecule type" value="Genomic_DNA"/>
</dbReference>
<name>A0A5U1J7L5_SALER</name>
<accession>A0A5U1J7L5</accession>
<proteinExistence type="predicted"/>
<evidence type="ECO:0000313" key="2">
    <source>
        <dbReference type="EMBL" id="EBO7332429.1"/>
    </source>
</evidence>
<dbReference type="Pfam" id="PF00533">
    <property type="entry name" value="BRCT"/>
    <property type="match status" value="1"/>
</dbReference>
<dbReference type="InterPro" id="IPR036420">
    <property type="entry name" value="BRCT_dom_sf"/>
</dbReference>
<dbReference type="Gene3D" id="3.40.50.10190">
    <property type="entry name" value="BRCT domain"/>
    <property type="match status" value="1"/>
</dbReference>
<comment type="caution">
    <text evidence="2">The sequence shown here is derived from an EMBL/GenBank/DDBJ whole genome shotgun (WGS) entry which is preliminary data.</text>
</comment>
<gene>
    <name evidence="2" type="ORF">D0O76_02360</name>
</gene>
<dbReference type="InterPro" id="IPR001357">
    <property type="entry name" value="BRCT_dom"/>
</dbReference>
<reference evidence="2" key="1">
    <citation type="submission" date="2018-08" db="EMBL/GenBank/DDBJ databases">
        <authorList>
            <consortium name="PulseNet: The National Subtyping Network for Foodborne Disease Surveillance"/>
            <person name="Tarr C.L."/>
            <person name="Trees E."/>
            <person name="Katz L.S."/>
            <person name="Carleton-Romer H.A."/>
            <person name="Stroika S."/>
            <person name="Kucerova Z."/>
            <person name="Roache K.F."/>
            <person name="Sabol A.L."/>
            <person name="Besser J."/>
            <person name="Gerner-Smidt P."/>
        </authorList>
    </citation>
    <scope>NUCLEOTIDE SEQUENCE</scope>
    <source>
        <strain evidence="2">PNUSAS049711</strain>
    </source>
</reference>
<sequence>MKTICFTGFNKTRKSELMQIAKERGFVIKNDVTTGLSYLCCGENAGPKKISKAKTIGAVLITEDSFRELELEVDPASVIDDVQSTETLPIADDSSQKISVYDEHPLLDYLWSATDAGKRISVIYHGGSNPGVVRDIIPLSMNENFTLQAVDLNSNERAVKSFAIENIEVHGLERLIIPDVLNPRKNKHKHKIARNIKFNSISEVYLALKDTLEGMGWYVATYEKNGSCVRLDVCDFFKNGKPRKSPVVTLYYEPENKTRPYVCKCREIRLANTYSILDQAVSIFLTIAYELSLIANDEVDS</sequence>